<reference evidence="2" key="1">
    <citation type="submission" date="2024-05" db="EMBL/GenBank/DDBJ databases">
        <title>30 novel species of actinomycetes from the DSMZ collection.</title>
        <authorList>
            <person name="Nouioui I."/>
        </authorList>
    </citation>
    <scope>NUCLEOTIDE SEQUENCE</scope>
    <source>
        <strain evidence="2">DSM 40473</strain>
    </source>
</reference>
<dbReference type="PANTHER" id="PTHR47691:SF3">
    <property type="entry name" value="HTH-TYPE TRANSCRIPTIONAL REGULATOR RV0890C-RELATED"/>
    <property type="match status" value="1"/>
</dbReference>
<gene>
    <name evidence="2" type="ORF">RM609_14925</name>
</gene>
<name>A0ABU2SN03_9ACTN</name>
<dbReference type="Gene3D" id="3.40.50.300">
    <property type="entry name" value="P-loop containing nucleotide triphosphate hydrolases"/>
    <property type="match status" value="1"/>
</dbReference>
<dbReference type="PRINTS" id="PR00364">
    <property type="entry name" value="DISEASERSIST"/>
</dbReference>
<dbReference type="SUPFAM" id="SSF52540">
    <property type="entry name" value="P-loop containing nucleoside triphosphate hydrolases"/>
    <property type="match status" value="1"/>
</dbReference>
<accession>A0ABU2SN03</accession>
<dbReference type="Gene3D" id="1.25.40.10">
    <property type="entry name" value="Tetratricopeptide repeat domain"/>
    <property type="match status" value="2"/>
</dbReference>
<dbReference type="InterPro" id="IPR011990">
    <property type="entry name" value="TPR-like_helical_dom_sf"/>
</dbReference>
<comment type="caution">
    <text evidence="2">The sequence shown here is derived from an EMBL/GenBank/DDBJ whole genome shotgun (WGS) entry which is preliminary data.</text>
</comment>
<evidence type="ECO:0000259" key="1">
    <source>
        <dbReference type="Pfam" id="PF00931"/>
    </source>
</evidence>
<dbReference type="InterPro" id="IPR027417">
    <property type="entry name" value="P-loop_NTPase"/>
</dbReference>
<keyword evidence="3" id="KW-1185">Reference proteome</keyword>
<feature type="domain" description="NB-ARC" evidence="1">
    <location>
        <begin position="76"/>
        <end position="228"/>
    </location>
</feature>
<evidence type="ECO:0000313" key="2">
    <source>
        <dbReference type="EMBL" id="MDT0450357.1"/>
    </source>
</evidence>
<organism evidence="2 3">
    <name type="scientific">Streptomyces hesseae</name>
    <dbReference type="NCBI Taxonomy" id="3075519"/>
    <lineage>
        <taxon>Bacteria</taxon>
        <taxon>Bacillati</taxon>
        <taxon>Actinomycetota</taxon>
        <taxon>Actinomycetes</taxon>
        <taxon>Kitasatosporales</taxon>
        <taxon>Streptomycetaceae</taxon>
        <taxon>Streptomyces</taxon>
    </lineage>
</organism>
<evidence type="ECO:0000313" key="3">
    <source>
        <dbReference type="Proteomes" id="UP001180531"/>
    </source>
</evidence>
<dbReference type="Pfam" id="PF00931">
    <property type="entry name" value="NB-ARC"/>
    <property type="match status" value="1"/>
</dbReference>
<proteinExistence type="predicted"/>
<dbReference type="Proteomes" id="UP001180531">
    <property type="component" value="Unassembled WGS sequence"/>
</dbReference>
<dbReference type="RefSeq" id="WP_311611166.1">
    <property type="nucleotide sequence ID" value="NZ_JAVRFI010000008.1"/>
</dbReference>
<protein>
    <submittedName>
        <fullName evidence="2">NB-ARC domain-containing protein</fullName>
    </submittedName>
</protein>
<dbReference type="SUPFAM" id="SSF48452">
    <property type="entry name" value="TPR-like"/>
    <property type="match status" value="2"/>
</dbReference>
<dbReference type="EMBL" id="JAVRFI010000008">
    <property type="protein sequence ID" value="MDT0450357.1"/>
    <property type="molecule type" value="Genomic_DNA"/>
</dbReference>
<sequence length="704" mass="76500">MGERMGDEIRNAIGGGTYHGPVLQGRDVQYHHHHHAALKVRAPRQLAPEPDVFVDRHPVFTELERAAAGRAARSTPLIVALTGLGGMGKTATALRWLHRLRRHFPDGQLQADMSPHGHLAPLDPHSVLQGFVQELGTRADERPAGQAALEAHYRSLTARGPLLVLLDDVVNVGQVRPLLPAHPGSVVVVTSRMPLTALKARHPSMLSLTLGSLDRKASVELFRAVAGEDAVPGATALESVLAACGGYPLAVRIAAARAGELYGFGEDPAELARELGDHRTRLEALEVDDLSVPQVLGAVHLSLADGPAALYRALGAHPTPEFSRDLVRRLAGNDTDARTLVRERVLEPAGEGRVRMHRLVHDHARSVGTAADEPAVDRLLDWYLRRAAAVERLVSDRWRYGPVFTEPEPEGDSGSRFADAGEALDAFEPDRANAVAAVRLAHDLGRYAMAWQLAEALRGFFFRRKYHRDWIEVCELGLKAAGACGDDALAPARMHYELAFAHADRGDATDAGTAGRHYREALRLASAAGHARTESSALEGLGLLALREGAAEEAAEHFRQAFRALDGLDHPRGRALLTFHLGRAHAAGHRHQEAAELLLGARRMFAELPGRPDRFNEAKSLWHHARARLRADRPDEALPGLDEAITLITGCGAPKEHADILLDRGDLLATQGKRAEAEADWRQAVDLYEQASSALAMKARERLT</sequence>
<dbReference type="InterPro" id="IPR002182">
    <property type="entry name" value="NB-ARC"/>
</dbReference>
<dbReference type="PANTHER" id="PTHR47691">
    <property type="entry name" value="REGULATOR-RELATED"/>
    <property type="match status" value="1"/>
</dbReference>